<evidence type="ECO:0000256" key="5">
    <source>
        <dbReference type="ARBA" id="ARBA00023235"/>
    </source>
</evidence>
<dbReference type="GO" id="GO:0006096">
    <property type="term" value="P:glycolytic process"/>
    <property type="evidence" value="ECO:0007669"/>
    <property type="project" value="UniProtKB-UniRule"/>
</dbReference>
<evidence type="ECO:0000256" key="4">
    <source>
        <dbReference type="ARBA" id="ARBA00023152"/>
    </source>
</evidence>
<dbReference type="OrthoDB" id="140919at2"/>
<comment type="subcellular location">
    <subcellularLocation>
        <location evidence="7">Cytoplasm</location>
    </subcellularLocation>
</comment>
<dbReference type="PANTHER" id="PTHR11469">
    <property type="entry name" value="GLUCOSE-6-PHOSPHATE ISOMERASE"/>
    <property type="match status" value="1"/>
</dbReference>
<dbReference type="PROSITE" id="PS00174">
    <property type="entry name" value="P_GLUCOSE_ISOMERASE_2"/>
    <property type="match status" value="1"/>
</dbReference>
<evidence type="ECO:0000256" key="1">
    <source>
        <dbReference type="ARBA" id="ARBA00004926"/>
    </source>
</evidence>
<evidence type="ECO:0000313" key="10">
    <source>
        <dbReference type="Proteomes" id="UP000280501"/>
    </source>
</evidence>
<dbReference type="AlphaFoldDB" id="A0A3N4Z3C9"/>
<dbReference type="PROSITE" id="PS51463">
    <property type="entry name" value="P_GLUCOSE_ISOMERASE_3"/>
    <property type="match status" value="1"/>
</dbReference>
<comment type="similarity">
    <text evidence="2 7 8">Belongs to the GPI family.</text>
</comment>
<dbReference type="NCBIfam" id="NF001211">
    <property type="entry name" value="PRK00179.1"/>
    <property type="match status" value="1"/>
</dbReference>
<dbReference type="InterPro" id="IPR001672">
    <property type="entry name" value="G6P_Isomerase"/>
</dbReference>
<evidence type="ECO:0000256" key="7">
    <source>
        <dbReference type="HAMAP-Rule" id="MF_00473"/>
    </source>
</evidence>
<keyword evidence="4 7" id="KW-0324">Glycolysis</keyword>
<organism evidence="9 10">
    <name type="scientific">Myceligenerans xiligouense</name>
    <dbReference type="NCBI Taxonomy" id="253184"/>
    <lineage>
        <taxon>Bacteria</taxon>
        <taxon>Bacillati</taxon>
        <taxon>Actinomycetota</taxon>
        <taxon>Actinomycetes</taxon>
        <taxon>Micrococcales</taxon>
        <taxon>Promicromonosporaceae</taxon>
        <taxon>Myceligenerans</taxon>
    </lineage>
</organism>
<dbReference type="InterPro" id="IPR035476">
    <property type="entry name" value="SIS_PGI_1"/>
</dbReference>
<dbReference type="PANTHER" id="PTHR11469:SF1">
    <property type="entry name" value="GLUCOSE-6-PHOSPHATE ISOMERASE"/>
    <property type="match status" value="1"/>
</dbReference>
<comment type="catalytic activity">
    <reaction evidence="6 7 8">
        <text>alpha-D-glucose 6-phosphate = beta-D-fructose 6-phosphate</text>
        <dbReference type="Rhea" id="RHEA:11816"/>
        <dbReference type="ChEBI" id="CHEBI:57634"/>
        <dbReference type="ChEBI" id="CHEBI:58225"/>
        <dbReference type="EC" id="5.3.1.9"/>
    </reaction>
</comment>
<dbReference type="GO" id="GO:0097367">
    <property type="term" value="F:carbohydrate derivative binding"/>
    <property type="evidence" value="ECO:0007669"/>
    <property type="project" value="InterPro"/>
</dbReference>
<keyword evidence="3 7" id="KW-0312">Gluconeogenesis</keyword>
<protein>
    <recommendedName>
        <fullName evidence="7">Glucose-6-phosphate isomerase</fullName>
        <shortName evidence="7">GPI</shortName>
        <ecNumber evidence="7">5.3.1.9</ecNumber>
    </recommendedName>
    <alternativeName>
        <fullName evidence="7">Phosphoglucose isomerase</fullName>
        <shortName evidence="7">PGI</shortName>
    </alternativeName>
    <alternativeName>
        <fullName evidence="7">Phosphohexose isomerase</fullName>
        <shortName evidence="7">PHI</shortName>
    </alternativeName>
</protein>
<dbReference type="RefSeq" id="WP_123812909.1">
    <property type="nucleotide sequence ID" value="NZ_RKQZ01000001.1"/>
</dbReference>
<dbReference type="GO" id="GO:0005829">
    <property type="term" value="C:cytosol"/>
    <property type="evidence" value="ECO:0007669"/>
    <property type="project" value="TreeGrafter"/>
</dbReference>
<dbReference type="Pfam" id="PF00342">
    <property type="entry name" value="PGI"/>
    <property type="match status" value="1"/>
</dbReference>
<dbReference type="GO" id="GO:0004347">
    <property type="term" value="F:glucose-6-phosphate isomerase activity"/>
    <property type="evidence" value="ECO:0007669"/>
    <property type="project" value="UniProtKB-UniRule"/>
</dbReference>
<comment type="pathway">
    <text evidence="1 7 8">Carbohydrate degradation; glycolysis; D-glyceraldehyde 3-phosphate and glycerone phosphate from D-glucose: step 2/4.</text>
</comment>
<dbReference type="SUPFAM" id="SSF53697">
    <property type="entry name" value="SIS domain"/>
    <property type="match status" value="1"/>
</dbReference>
<dbReference type="EMBL" id="RKQZ01000001">
    <property type="protein sequence ID" value="RPF19632.1"/>
    <property type="molecule type" value="Genomic_DNA"/>
</dbReference>
<accession>A0A3N4Z3C9</accession>
<keyword evidence="10" id="KW-1185">Reference proteome</keyword>
<dbReference type="UniPathway" id="UPA00138"/>
<keyword evidence="5 7" id="KW-0413">Isomerase</keyword>
<feature type="active site" description="Proton donor" evidence="7">
    <location>
        <position position="373"/>
    </location>
</feature>
<dbReference type="GO" id="GO:0048029">
    <property type="term" value="F:monosaccharide binding"/>
    <property type="evidence" value="ECO:0007669"/>
    <property type="project" value="TreeGrafter"/>
</dbReference>
<dbReference type="GO" id="GO:0006094">
    <property type="term" value="P:gluconeogenesis"/>
    <property type="evidence" value="ECO:0007669"/>
    <property type="project" value="UniProtKB-UniRule"/>
</dbReference>
<reference evidence="9 10" key="1">
    <citation type="submission" date="2018-11" db="EMBL/GenBank/DDBJ databases">
        <title>Sequencing the genomes of 1000 actinobacteria strains.</title>
        <authorList>
            <person name="Klenk H.-P."/>
        </authorList>
    </citation>
    <scope>NUCLEOTIDE SEQUENCE [LARGE SCALE GENOMIC DNA]</scope>
    <source>
        <strain evidence="9 10">DSM 15700</strain>
    </source>
</reference>
<keyword evidence="7" id="KW-0963">Cytoplasm</keyword>
<dbReference type="PROSITE" id="PS00765">
    <property type="entry name" value="P_GLUCOSE_ISOMERASE_1"/>
    <property type="match status" value="1"/>
</dbReference>
<dbReference type="PRINTS" id="PR00662">
    <property type="entry name" value="G6PISOMERASE"/>
</dbReference>
<evidence type="ECO:0000256" key="2">
    <source>
        <dbReference type="ARBA" id="ARBA00006604"/>
    </source>
</evidence>
<feature type="active site" evidence="7">
    <location>
        <position position="537"/>
    </location>
</feature>
<dbReference type="HAMAP" id="MF_00473">
    <property type="entry name" value="G6P_isomerase"/>
    <property type="match status" value="1"/>
</dbReference>
<dbReference type="Gene3D" id="3.40.50.10490">
    <property type="entry name" value="Glucose-6-phosphate isomerase like protein, domain 1"/>
    <property type="match status" value="2"/>
</dbReference>
<feature type="active site" evidence="7">
    <location>
        <position position="404"/>
    </location>
</feature>
<dbReference type="EC" id="5.3.1.9" evidence="7"/>
<evidence type="ECO:0000256" key="8">
    <source>
        <dbReference type="RuleBase" id="RU000612"/>
    </source>
</evidence>
<dbReference type="Gene3D" id="1.10.1390.10">
    <property type="match status" value="1"/>
</dbReference>
<evidence type="ECO:0000256" key="6">
    <source>
        <dbReference type="ARBA" id="ARBA00029321"/>
    </source>
</evidence>
<evidence type="ECO:0000256" key="3">
    <source>
        <dbReference type="ARBA" id="ARBA00022432"/>
    </source>
</evidence>
<dbReference type="Proteomes" id="UP000280501">
    <property type="component" value="Unassembled WGS sequence"/>
</dbReference>
<dbReference type="GO" id="GO:0051156">
    <property type="term" value="P:glucose 6-phosphate metabolic process"/>
    <property type="evidence" value="ECO:0007669"/>
    <property type="project" value="TreeGrafter"/>
</dbReference>
<dbReference type="InterPro" id="IPR023096">
    <property type="entry name" value="G6P_Isomerase_C"/>
</dbReference>
<dbReference type="UniPathway" id="UPA00109">
    <property type="reaction ID" value="UER00181"/>
</dbReference>
<evidence type="ECO:0000313" key="9">
    <source>
        <dbReference type="EMBL" id="RPF19632.1"/>
    </source>
</evidence>
<dbReference type="CDD" id="cd05015">
    <property type="entry name" value="SIS_PGI_1"/>
    <property type="match status" value="1"/>
</dbReference>
<comment type="caution">
    <text evidence="9">The sequence shown here is derived from an EMBL/GenBank/DDBJ whole genome shotgun (WGS) entry which is preliminary data.</text>
</comment>
<sequence>MRTELAKQPVDATTTSAWADLSRLSGDLEPDLRGWFESDPARAERFAFQAADLYVDLSKNLLTDDVLAALVDLAGQTGVAERRDAMFSGEHINPTEDRAVLHTALRRPAGTAPALHVDGQDVDADVRAELAKVYGFAEKVRSGEWTGVTGEKVRTIVNIGIGGSDLGPVMAYEALEPYVAEGLECRFVSNIDPTDVAQKTADLDPATTLFIVASKTFGTLETLTNARLARDWLWRSLVAAGAIEDTDEGRAGAVAKHFVAVSTALDKVAAFGIDTENAFGFWDWVGGRYSMDSAIGTSLAIAIGPERFEELLSGFHAMDEHFRTAPLERNVPVLMGLLNVWYTNFRDAHTHAVLPYAQQLHRFPAYLQQLTMESNGKSVRWDGSPVTADTGEVFWGEPGTNGQHAFYQLIHQGTRLIPADFIAVAQPAYGLTDPVGDGKAVAPGADVHGLFLANFFAQTKALAFGRTADEVRAEGTPEELVSARVFSGNRPTTSILAPALTPSVLGQLVALYEHITFVQGVVWGIDSFDQWGVELGKKLALEIAPAVAGDEAALAAQDASTAALIARYRTLRP</sequence>
<dbReference type="CDD" id="cd05016">
    <property type="entry name" value="SIS_PGI_2"/>
    <property type="match status" value="1"/>
</dbReference>
<comment type="function">
    <text evidence="7">Catalyzes the reversible isomerization of glucose-6-phosphate to fructose-6-phosphate.</text>
</comment>
<dbReference type="InterPro" id="IPR046348">
    <property type="entry name" value="SIS_dom_sf"/>
</dbReference>
<proteinExistence type="inferred from homology"/>
<comment type="pathway">
    <text evidence="7">Carbohydrate biosynthesis; gluconeogenesis.</text>
</comment>
<dbReference type="InterPro" id="IPR035482">
    <property type="entry name" value="SIS_PGI_2"/>
</dbReference>
<gene>
    <name evidence="7" type="primary">pgi</name>
    <name evidence="9" type="ORF">EDD34_0190</name>
</gene>
<name>A0A3N4Z3C9_9MICO</name>
<dbReference type="InterPro" id="IPR018189">
    <property type="entry name" value="Phosphoglucose_isomerase_CS"/>
</dbReference>